<evidence type="ECO:0000256" key="2">
    <source>
        <dbReference type="ARBA" id="ARBA00008749"/>
    </source>
</evidence>
<dbReference type="Proteomes" id="UP000192907">
    <property type="component" value="Unassembled WGS sequence"/>
</dbReference>
<evidence type="ECO:0000256" key="12">
    <source>
        <dbReference type="SAM" id="Phobius"/>
    </source>
</evidence>
<evidence type="ECO:0000256" key="10">
    <source>
        <dbReference type="ARBA" id="ARBA00023136"/>
    </source>
</evidence>
<evidence type="ECO:0000256" key="9">
    <source>
        <dbReference type="ARBA" id="ARBA00023098"/>
    </source>
</evidence>
<dbReference type="STRING" id="1513793.SAMN06296036_12479"/>
<evidence type="ECO:0000256" key="7">
    <source>
        <dbReference type="ARBA" id="ARBA00023002"/>
    </source>
</evidence>
<evidence type="ECO:0000256" key="4">
    <source>
        <dbReference type="ARBA" id="ARBA00022692"/>
    </source>
</evidence>
<dbReference type="PRINTS" id="PR00075">
    <property type="entry name" value="FACDDSATRASE"/>
</dbReference>
<evidence type="ECO:0000256" key="1">
    <source>
        <dbReference type="ARBA" id="ARBA00004141"/>
    </source>
</evidence>
<dbReference type="PANTHER" id="PTHR11351:SF31">
    <property type="entry name" value="DESATURASE 1, ISOFORM A-RELATED"/>
    <property type="match status" value="1"/>
</dbReference>
<dbReference type="GO" id="GO:0016717">
    <property type="term" value="F:oxidoreductase activity, acting on paired donors, with oxidation of a pair of donors resulting in the reduction of molecular oxygen to two molecules of water"/>
    <property type="evidence" value="ECO:0007669"/>
    <property type="project" value="InterPro"/>
</dbReference>
<evidence type="ECO:0000313" key="15">
    <source>
        <dbReference type="Proteomes" id="UP000192907"/>
    </source>
</evidence>
<keyword evidence="4 12" id="KW-0812">Transmembrane</keyword>
<dbReference type="EMBL" id="FWZT01000024">
    <property type="protein sequence ID" value="SMF68945.1"/>
    <property type="molecule type" value="Genomic_DNA"/>
</dbReference>
<comment type="similarity">
    <text evidence="2">Belongs to the fatty acid desaturase type 2 family.</text>
</comment>
<organism evidence="14 15">
    <name type="scientific">Pseudobacteriovorax antillogorgiicola</name>
    <dbReference type="NCBI Taxonomy" id="1513793"/>
    <lineage>
        <taxon>Bacteria</taxon>
        <taxon>Pseudomonadati</taxon>
        <taxon>Bdellovibrionota</taxon>
        <taxon>Oligoflexia</taxon>
        <taxon>Oligoflexales</taxon>
        <taxon>Pseudobacteriovoracaceae</taxon>
        <taxon>Pseudobacteriovorax</taxon>
    </lineage>
</organism>
<keyword evidence="6 12" id="KW-1133">Transmembrane helix</keyword>
<keyword evidence="5" id="KW-0276">Fatty acid metabolism</keyword>
<feature type="domain" description="Fatty acid desaturase" evidence="13">
    <location>
        <begin position="5"/>
        <end position="223"/>
    </location>
</feature>
<reference evidence="15" key="1">
    <citation type="submission" date="2017-04" db="EMBL/GenBank/DDBJ databases">
        <authorList>
            <person name="Varghese N."/>
            <person name="Submissions S."/>
        </authorList>
    </citation>
    <scope>NUCLEOTIDE SEQUENCE [LARGE SCALE GENOMIC DNA]</scope>
    <source>
        <strain evidence="15">RKEM611</strain>
    </source>
</reference>
<name>A0A1Y6CQA5_9BACT</name>
<evidence type="ECO:0000256" key="3">
    <source>
        <dbReference type="ARBA" id="ARBA00022516"/>
    </source>
</evidence>
<evidence type="ECO:0000256" key="8">
    <source>
        <dbReference type="ARBA" id="ARBA00023004"/>
    </source>
</evidence>
<feature type="transmembrane region" description="Helical" evidence="12">
    <location>
        <begin position="135"/>
        <end position="160"/>
    </location>
</feature>
<evidence type="ECO:0000256" key="11">
    <source>
        <dbReference type="ARBA" id="ARBA00023160"/>
    </source>
</evidence>
<evidence type="ECO:0000256" key="5">
    <source>
        <dbReference type="ARBA" id="ARBA00022832"/>
    </source>
</evidence>
<dbReference type="AlphaFoldDB" id="A0A1Y6CQA5"/>
<keyword evidence="7" id="KW-0560">Oxidoreductase</keyword>
<keyword evidence="10 12" id="KW-0472">Membrane</keyword>
<evidence type="ECO:0000313" key="14">
    <source>
        <dbReference type="EMBL" id="SMF68945.1"/>
    </source>
</evidence>
<gene>
    <name evidence="14" type="ORF">SAMN06296036_12479</name>
</gene>
<evidence type="ECO:0000259" key="13">
    <source>
        <dbReference type="Pfam" id="PF00487"/>
    </source>
</evidence>
<dbReference type="GO" id="GO:0016020">
    <property type="term" value="C:membrane"/>
    <property type="evidence" value="ECO:0007669"/>
    <property type="project" value="UniProtKB-SubCell"/>
</dbReference>
<dbReference type="InterPro" id="IPR005804">
    <property type="entry name" value="FA_desaturase_dom"/>
</dbReference>
<dbReference type="CDD" id="cd03505">
    <property type="entry name" value="Delta9-FADS-like"/>
    <property type="match status" value="1"/>
</dbReference>
<protein>
    <submittedName>
        <fullName evidence="14">Stearoyl-CoA desaturase (Delta-9 desaturase)</fullName>
    </submittedName>
</protein>
<sequence>MDAYWLLCLFVFVFAYLLNICYITVFYHRGLTHQALELPDGVRRFVVATGGWITGLDPKGWSCMHRLHHRYSDTPKDPHSPVHKGFFMIAYQQLLSYKAVLRGLIKRDPEYCNVVKDLDFEVSWMNRRGLWYLPYVLHGAIGLILTWQVGWLLGSAYFLGIMSHPVQGWMVNSMGHALGYRNFNTHDNSKNNTLVALLVAGEGYQNNHHRYPRAAKFSMRWWEVDWGYTMCLGLASLGVVKFDSSANLRDLDQPEPWDLVTNQVS</sequence>
<dbReference type="PANTHER" id="PTHR11351">
    <property type="entry name" value="ACYL-COA DESATURASE"/>
    <property type="match status" value="1"/>
</dbReference>
<dbReference type="InterPro" id="IPR015876">
    <property type="entry name" value="Acyl-CoA_DS"/>
</dbReference>
<dbReference type="RefSeq" id="WP_159455623.1">
    <property type="nucleotide sequence ID" value="NZ_FWZT01000024.1"/>
</dbReference>
<accession>A0A1Y6CQA5</accession>
<keyword evidence="11" id="KW-0275">Fatty acid biosynthesis</keyword>
<keyword evidence="9" id="KW-0443">Lipid metabolism</keyword>
<feature type="transmembrane region" description="Helical" evidence="12">
    <location>
        <begin position="7"/>
        <end position="27"/>
    </location>
</feature>
<keyword evidence="8" id="KW-0408">Iron</keyword>
<evidence type="ECO:0000256" key="6">
    <source>
        <dbReference type="ARBA" id="ARBA00022989"/>
    </source>
</evidence>
<comment type="subcellular location">
    <subcellularLocation>
        <location evidence="1">Membrane</location>
        <topology evidence="1">Multi-pass membrane protein</topology>
    </subcellularLocation>
</comment>
<keyword evidence="15" id="KW-1185">Reference proteome</keyword>
<proteinExistence type="inferred from homology"/>
<dbReference type="Pfam" id="PF00487">
    <property type="entry name" value="FA_desaturase"/>
    <property type="match status" value="1"/>
</dbReference>
<keyword evidence="3" id="KW-0444">Lipid biosynthesis</keyword>
<dbReference type="GO" id="GO:0006633">
    <property type="term" value="P:fatty acid biosynthetic process"/>
    <property type="evidence" value="ECO:0007669"/>
    <property type="project" value="UniProtKB-KW"/>
</dbReference>